<comment type="caution">
    <text evidence="1">The sequence shown here is derived from an EMBL/GenBank/DDBJ whole genome shotgun (WGS) entry which is preliminary data.</text>
</comment>
<protein>
    <submittedName>
        <fullName evidence="1">Uncharacterized protein</fullName>
    </submittedName>
</protein>
<keyword evidence="2" id="KW-1185">Reference proteome</keyword>
<gene>
    <name evidence="1" type="ORF">STAS_32411</name>
</gene>
<evidence type="ECO:0000313" key="2">
    <source>
        <dbReference type="Proteomes" id="UP000325081"/>
    </source>
</evidence>
<dbReference type="OrthoDB" id="1934832at2759"/>
<name>A0A5A7RAN8_STRAF</name>
<accession>A0A5A7RAN8</accession>
<dbReference type="Proteomes" id="UP000325081">
    <property type="component" value="Unassembled WGS sequence"/>
</dbReference>
<sequence>MAPSSTPVSLFGPPDIYTLPAAASPSTSKKNPFMDHIQMVANFNNFGPIGLTENHSLTFLSSGETCLDFFFNVVPKTPSESLVHRLGARPVNGVEANLQSPRGRTRSSSPTGQLVFSGDMSSSFLAGQLVFSGDKRSSSPAGQLGRNMCTDAVAGEAGIWSGRIAAGGDVWQSRGGCGAAM</sequence>
<dbReference type="AlphaFoldDB" id="A0A5A7RAN8"/>
<organism evidence="1 2">
    <name type="scientific">Striga asiatica</name>
    <name type="common">Asiatic witchweed</name>
    <name type="synonym">Buchnera asiatica</name>
    <dbReference type="NCBI Taxonomy" id="4170"/>
    <lineage>
        <taxon>Eukaryota</taxon>
        <taxon>Viridiplantae</taxon>
        <taxon>Streptophyta</taxon>
        <taxon>Embryophyta</taxon>
        <taxon>Tracheophyta</taxon>
        <taxon>Spermatophyta</taxon>
        <taxon>Magnoliopsida</taxon>
        <taxon>eudicotyledons</taxon>
        <taxon>Gunneridae</taxon>
        <taxon>Pentapetalae</taxon>
        <taxon>asterids</taxon>
        <taxon>lamiids</taxon>
        <taxon>Lamiales</taxon>
        <taxon>Orobanchaceae</taxon>
        <taxon>Buchnereae</taxon>
        <taxon>Striga</taxon>
    </lineage>
</organism>
<proteinExistence type="predicted"/>
<evidence type="ECO:0000313" key="1">
    <source>
        <dbReference type="EMBL" id="GER54785.1"/>
    </source>
</evidence>
<reference evidence="2" key="1">
    <citation type="journal article" date="2019" name="Curr. Biol.">
        <title>Genome Sequence of Striga asiatica Provides Insight into the Evolution of Plant Parasitism.</title>
        <authorList>
            <person name="Yoshida S."/>
            <person name="Kim S."/>
            <person name="Wafula E.K."/>
            <person name="Tanskanen J."/>
            <person name="Kim Y.M."/>
            <person name="Honaas L."/>
            <person name="Yang Z."/>
            <person name="Spallek T."/>
            <person name="Conn C.E."/>
            <person name="Ichihashi Y."/>
            <person name="Cheong K."/>
            <person name="Cui S."/>
            <person name="Der J.P."/>
            <person name="Gundlach H."/>
            <person name="Jiao Y."/>
            <person name="Hori C."/>
            <person name="Ishida J.K."/>
            <person name="Kasahara H."/>
            <person name="Kiba T."/>
            <person name="Kim M.S."/>
            <person name="Koo N."/>
            <person name="Laohavisit A."/>
            <person name="Lee Y.H."/>
            <person name="Lumba S."/>
            <person name="McCourt P."/>
            <person name="Mortimer J.C."/>
            <person name="Mutuku J.M."/>
            <person name="Nomura T."/>
            <person name="Sasaki-Sekimoto Y."/>
            <person name="Seto Y."/>
            <person name="Wang Y."/>
            <person name="Wakatake T."/>
            <person name="Sakakibara H."/>
            <person name="Demura T."/>
            <person name="Yamaguchi S."/>
            <person name="Yoneyama K."/>
            <person name="Manabe R.I."/>
            <person name="Nelson D.C."/>
            <person name="Schulman A.H."/>
            <person name="Timko M.P."/>
            <person name="dePamphilis C.W."/>
            <person name="Choi D."/>
            <person name="Shirasu K."/>
        </authorList>
    </citation>
    <scope>NUCLEOTIDE SEQUENCE [LARGE SCALE GENOMIC DNA]</scope>
    <source>
        <strain evidence="2">cv. UVA1</strain>
    </source>
</reference>
<dbReference type="EMBL" id="BKCP01011514">
    <property type="protein sequence ID" value="GER54785.1"/>
    <property type="molecule type" value="Genomic_DNA"/>
</dbReference>